<evidence type="ECO:0000256" key="6">
    <source>
        <dbReference type="ARBA" id="ARBA00032446"/>
    </source>
</evidence>
<dbReference type="OrthoDB" id="9809995at2"/>
<evidence type="ECO:0000256" key="1">
    <source>
        <dbReference type="ARBA" id="ARBA00004496"/>
    </source>
</evidence>
<evidence type="ECO:0000259" key="7">
    <source>
        <dbReference type="Pfam" id="PF00814"/>
    </source>
</evidence>
<dbReference type="Gene3D" id="3.30.420.40">
    <property type="match status" value="2"/>
</dbReference>
<dbReference type="Proteomes" id="UP000218899">
    <property type="component" value="Chromosome"/>
</dbReference>
<dbReference type="EMBL" id="AP014936">
    <property type="protein sequence ID" value="BAU48648.1"/>
    <property type="molecule type" value="Genomic_DNA"/>
</dbReference>
<keyword evidence="9" id="KW-1185">Reference proteome</keyword>
<dbReference type="GO" id="GO:0005829">
    <property type="term" value="C:cytosol"/>
    <property type="evidence" value="ECO:0007669"/>
    <property type="project" value="TreeGrafter"/>
</dbReference>
<dbReference type="FunFam" id="3.30.420.40:FF:000097">
    <property type="entry name" value="tRNA threonylcarbamoyladenosine biosynthesis protein TsaB"/>
    <property type="match status" value="1"/>
</dbReference>
<comment type="subcellular location">
    <subcellularLocation>
        <location evidence="1">Cytoplasm</location>
    </subcellularLocation>
</comment>
<evidence type="ECO:0000313" key="9">
    <source>
        <dbReference type="Proteomes" id="UP000218899"/>
    </source>
</evidence>
<feature type="domain" description="Gcp-like" evidence="7">
    <location>
        <begin position="32"/>
        <end position="144"/>
    </location>
</feature>
<evidence type="ECO:0000256" key="5">
    <source>
        <dbReference type="ARBA" id="ARBA00022694"/>
    </source>
</evidence>
<dbReference type="PANTHER" id="PTHR11735:SF11">
    <property type="entry name" value="TRNA THREONYLCARBAMOYLADENOSINE BIOSYNTHESIS PROTEIN TSAB"/>
    <property type="match status" value="1"/>
</dbReference>
<dbReference type="InterPro" id="IPR022496">
    <property type="entry name" value="T6A_TsaB"/>
</dbReference>
<dbReference type="AlphaFoldDB" id="A0A1B4V544"/>
<dbReference type="CDD" id="cd24032">
    <property type="entry name" value="ASKHA_NBD_TsaB"/>
    <property type="match status" value="1"/>
</dbReference>
<dbReference type="SUPFAM" id="SSF53067">
    <property type="entry name" value="Actin-like ATPase domain"/>
    <property type="match status" value="2"/>
</dbReference>
<evidence type="ECO:0000256" key="3">
    <source>
        <dbReference type="ARBA" id="ARBA00019012"/>
    </source>
</evidence>
<keyword evidence="8" id="KW-0645">Protease</keyword>
<proteinExistence type="inferred from homology"/>
<dbReference type="PANTHER" id="PTHR11735">
    <property type="entry name" value="TRNA N6-ADENOSINE THREONYLCARBAMOYLTRANSFERASE"/>
    <property type="match status" value="1"/>
</dbReference>
<reference evidence="8 9" key="1">
    <citation type="submission" date="2015-08" db="EMBL/GenBank/DDBJ databases">
        <title>Complete genome sequence of Sulfurifustis variabilis.</title>
        <authorList>
            <person name="Miura A."/>
            <person name="Kojima H."/>
            <person name="Fukui M."/>
        </authorList>
    </citation>
    <scope>NUCLEOTIDE SEQUENCE [LARGE SCALE GENOMIC DNA]</scope>
    <source>
        <strain evidence="9">skN76</strain>
    </source>
</reference>
<dbReference type="GO" id="GO:0006508">
    <property type="term" value="P:proteolysis"/>
    <property type="evidence" value="ECO:0007669"/>
    <property type="project" value="UniProtKB-KW"/>
</dbReference>
<dbReference type="GO" id="GO:0002949">
    <property type="term" value="P:tRNA threonylcarbamoyladenosine modification"/>
    <property type="evidence" value="ECO:0007669"/>
    <property type="project" value="InterPro"/>
</dbReference>
<dbReference type="KEGG" id="sva:SVA_2096"/>
<dbReference type="InterPro" id="IPR043129">
    <property type="entry name" value="ATPase_NBD"/>
</dbReference>
<dbReference type="Pfam" id="PF00814">
    <property type="entry name" value="TsaD"/>
    <property type="match status" value="1"/>
</dbReference>
<dbReference type="NCBIfam" id="TIGR03725">
    <property type="entry name" value="T6A_YeaZ"/>
    <property type="match status" value="1"/>
</dbReference>
<protein>
    <recommendedName>
        <fullName evidence="3">tRNA threonylcarbamoyladenosine biosynthesis protein TsaB</fullName>
    </recommendedName>
    <alternativeName>
        <fullName evidence="6">t(6)A37 threonylcarbamoyladenosine biosynthesis protein TsaB</fullName>
    </alternativeName>
</protein>
<keyword evidence="5" id="KW-0819">tRNA processing</keyword>
<comment type="similarity">
    <text evidence="2">Belongs to the KAE1 / TsaD family. TsaB subfamily.</text>
</comment>
<sequence>MKLLALDTSTEACTVAVSIEDRTLERFELGTRHAERILIMVSELLAEAGVGLAQLDAFAFGRGPGSFTGLRIGAGVVQGLAFGIDRPVVPISSLAALAQGQKADRVLAAFDARMQQVYWGAYERSPQGLMALRGEERVIAPAHVPLPEGEGWQGAGTGWDQYHDTLTARLAGRLAGWTPGAFPHAADLARLAVPALAAGRAVRADEAVPVYIRDEVAAKQRPRDRTE</sequence>
<evidence type="ECO:0000313" key="8">
    <source>
        <dbReference type="EMBL" id="BAU48648.1"/>
    </source>
</evidence>
<gene>
    <name evidence="8" type="ORF">SVA_2096</name>
</gene>
<organism evidence="8 9">
    <name type="scientific">Sulfurifustis variabilis</name>
    <dbReference type="NCBI Taxonomy" id="1675686"/>
    <lineage>
        <taxon>Bacteria</taxon>
        <taxon>Pseudomonadati</taxon>
        <taxon>Pseudomonadota</taxon>
        <taxon>Gammaproteobacteria</taxon>
        <taxon>Acidiferrobacterales</taxon>
        <taxon>Acidiferrobacteraceae</taxon>
        <taxon>Sulfurifustis</taxon>
    </lineage>
</organism>
<keyword evidence="8" id="KW-0378">Hydrolase</keyword>
<evidence type="ECO:0000256" key="4">
    <source>
        <dbReference type="ARBA" id="ARBA00022490"/>
    </source>
</evidence>
<dbReference type="GO" id="GO:0008233">
    <property type="term" value="F:peptidase activity"/>
    <property type="evidence" value="ECO:0007669"/>
    <property type="project" value="UniProtKB-KW"/>
</dbReference>
<dbReference type="RefSeq" id="WP_096461134.1">
    <property type="nucleotide sequence ID" value="NZ_AP014936.1"/>
</dbReference>
<keyword evidence="4" id="KW-0963">Cytoplasm</keyword>
<name>A0A1B4V544_9GAMM</name>
<evidence type="ECO:0000256" key="2">
    <source>
        <dbReference type="ARBA" id="ARBA00010493"/>
    </source>
</evidence>
<accession>A0A1B4V544</accession>
<dbReference type="InterPro" id="IPR000905">
    <property type="entry name" value="Gcp-like_dom"/>
</dbReference>